<comment type="similarity">
    <text evidence="1">Belongs to the antirestriction protein family.</text>
</comment>
<sequence length="140" mass="15630">MTNPITQTITMTVVPNSKRPAFLPEKTGAAYLAFETALYGIADNLSRDYDGGYWEFCELSNGGFYCRRDTEDDFDCVSSNGFECRMSADAFGITATLFALNCAMDGQSGATLEKLVDGYYRLRDYAAEHEEATQIFRMID</sequence>
<dbReference type="STRING" id="546266.NEIMUCOT_03741"/>
<dbReference type="EMBL" id="ACDX02000001">
    <property type="protein sequence ID" value="EFC89941.1"/>
    <property type="molecule type" value="Genomic_DNA"/>
</dbReference>
<evidence type="ECO:0000313" key="2">
    <source>
        <dbReference type="EMBL" id="EFC89941.1"/>
    </source>
</evidence>
<dbReference type="eggNOG" id="ENOG502ZPKK">
    <property type="taxonomic scope" value="Bacteria"/>
</dbReference>
<gene>
    <name evidence="2" type="ORF">NEIMUCOT_03741</name>
</gene>
<dbReference type="Pfam" id="PF03230">
    <property type="entry name" value="Antirestrict"/>
    <property type="match status" value="1"/>
</dbReference>
<dbReference type="InterPro" id="IPR004914">
    <property type="entry name" value="Antirestrict"/>
</dbReference>
<accession>D2ZT08</accession>
<name>D2ZT08_NEIM2</name>
<comment type="caution">
    <text evidence="2">The sequence shown here is derived from an EMBL/GenBank/DDBJ whole genome shotgun (WGS) entry which is preliminary data.</text>
</comment>
<reference evidence="2 3" key="1">
    <citation type="submission" date="2009-10" db="EMBL/GenBank/DDBJ databases">
        <authorList>
            <person name="Weinstock G."/>
            <person name="Sodergren E."/>
            <person name="Clifton S."/>
            <person name="Fulton L."/>
            <person name="Fulton B."/>
            <person name="Courtney L."/>
            <person name="Fronick C."/>
            <person name="Harrison M."/>
            <person name="Strong C."/>
            <person name="Farmer C."/>
            <person name="Delahaunty K."/>
            <person name="Markovic C."/>
            <person name="Hall O."/>
            <person name="Minx P."/>
            <person name="Tomlinson C."/>
            <person name="Mitreva M."/>
            <person name="Nelson J."/>
            <person name="Hou S."/>
            <person name="Wollam A."/>
            <person name="Pepin K.H."/>
            <person name="Johnson M."/>
            <person name="Bhonagiri V."/>
            <person name="Nash W.E."/>
            <person name="Warren W."/>
            <person name="Chinwalla A."/>
            <person name="Mardis E.R."/>
            <person name="Wilson R.K."/>
        </authorList>
    </citation>
    <scope>NUCLEOTIDE SEQUENCE [LARGE SCALE GENOMIC DNA]</scope>
    <source>
        <strain evidence="3">ATCC 25996 / DSM 4631 / NCTC 10774 / M26</strain>
    </source>
</reference>
<dbReference type="InterPro" id="IPR042297">
    <property type="entry name" value="Antirestriction_sf"/>
</dbReference>
<proteinExistence type="inferred from homology"/>
<evidence type="ECO:0000313" key="3">
    <source>
        <dbReference type="Proteomes" id="UP000003344"/>
    </source>
</evidence>
<dbReference type="RefSeq" id="WP_003740946.1">
    <property type="nucleotide sequence ID" value="NZ_ACDX02000001.1"/>
</dbReference>
<evidence type="ECO:0000256" key="1">
    <source>
        <dbReference type="ARBA" id="ARBA00008618"/>
    </source>
</evidence>
<dbReference type="Proteomes" id="UP000003344">
    <property type="component" value="Unassembled WGS sequence"/>
</dbReference>
<organism evidence="2 3">
    <name type="scientific">Neisseria mucosa (strain ATCC 25996 / DSM 4631 / NCTC 10774 / M26)</name>
    <dbReference type="NCBI Taxonomy" id="546266"/>
    <lineage>
        <taxon>Bacteria</taxon>
        <taxon>Pseudomonadati</taxon>
        <taxon>Pseudomonadota</taxon>
        <taxon>Betaproteobacteria</taxon>
        <taxon>Neisseriales</taxon>
        <taxon>Neisseriaceae</taxon>
        <taxon>Neisseria</taxon>
    </lineage>
</organism>
<dbReference type="Gene3D" id="3.30.70.3580">
    <property type="entry name" value="Antirestriction protein"/>
    <property type="match status" value="1"/>
</dbReference>
<dbReference type="AlphaFoldDB" id="D2ZT08"/>
<protein>
    <submittedName>
        <fullName evidence="2">Antirestriction protein</fullName>
    </submittedName>
</protein>